<name>A0A0N0ZW61_CHRID</name>
<dbReference type="InterPro" id="IPR002586">
    <property type="entry name" value="CobQ/CobB/MinD/ParA_Nub-bd_dom"/>
</dbReference>
<proteinExistence type="predicted"/>
<dbReference type="PANTHER" id="PTHR13696">
    <property type="entry name" value="P-LOOP CONTAINING NUCLEOSIDE TRIPHOSPHATE HYDROLASE"/>
    <property type="match status" value="1"/>
</dbReference>
<reference evidence="3" key="2">
    <citation type="submission" date="2015-09" db="EMBL/GenBank/DDBJ databases">
        <title>Draft genome sequence of a multidrug-resistant Chryseobacterium indologenes isolate from Malaysia.</title>
        <authorList>
            <person name="Yu C.Y."/>
            <person name="Ang G.Y."/>
            <person name="Chan K.-G."/>
        </authorList>
    </citation>
    <scope>NUCLEOTIDE SEQUENCE [LARGE SCALE GENOMIC DNA]</scope>
    <source>
        <strain evidence="3">CI_885</strain>
    </source>
</reference>
<dbReference type="PANTHER" id="PTHR13696:SF52">
    <property type="entry name" value="PARA FAMILY PROTEIN CT_582"/>
    <property type="match status" value="1"/>
</dbReference>
<accession>A0A0N0ZW61</accession>
<dbReference type="InterPro" id="IPR027417">
    <property type="entry name" value="P-loop_NTPase"/>
</dbReference>
<dbReference type="PATRIC" id="fig|253.9.peg.144"/>
<dbReference type="InterPro" id="IPR050678">
    <property type="entry name" value="DNA_Partitioning_ATPase"/>
</dbReference>
<evidence type="ECO:0000313" key="3">
    <source>
        <dbReference type="Proteomes" id="UP000037953"/>
    </source>
</evidence>
<evidence type="ECO:0000259" key="1">
    <source>
        <dbReference type="Pfam" id="PF01656"/>
    </source>
</evidence>
<gene>
    <name evidence="2" type="ORF">AOB46_00675</name>
</gene>
<dbReference type="Pfam" id="PF01656">
    <property type="entry name" value="CbiA"/>
    <property type="match status" value="1"/>
</dbReference>
<dbReference type="Gene3D" id="3.40.50.300">
    <property type="entry name" value="P-loop containing nucleotide triphosphate hydrolases"/>
    <property type="match status" value="1"/>
</dbReference>
<reference evidence="2 3" key="1">
    <citation type="journal article" date="2015" name="Genom Data">
        <title>Draft genome sequence of a multidrug-resistant Chryseobacterium indologenes isolate from Malaysia.</title>
        <authorList>
            <person name="Yu C.Y."/>
            <person name="Ang G.Y."/>
            <person name="Cheng H.J."/>
            <person name="Cheong Y.M."/>
            <person name="Yin W.F."/>
            <person name="Chan K.G."/>
        </authorList>
    </citation>
    <scope>NUCLEOTIDE SEQUENCE [LARGE SCALE GENOMIC DNA]</scope>
    <source>
        <strain evidence="2 3">CI_885</strain>
    </source>
</reference>
<dbReference type="EMBL" id="LJOD01000001">
    <property type="protein sequence ID" value="KPE52570.1"/>
    <property type="molecule type" value="Genomic_DNA"/>
</dbReference>
<feature type="domain" description="CobQ/CobB/MinD/ParA nucleotide binding" evidence="1">
    <location>
        <begin position="11"/>
        <end position="149"/>
    </location>
</feature>
<evidence type="ECO:0000313" key="2">
    <source>
        <dbReference type="EMBL" id="KPE52570.1"/>
    </source>
</evidence>
<dbReference type="RefSeq" id="WP_062696128.1">
    <property type="nucleotide sequence ID" value="NZ_LJOD01000001.1"/>
</dbReference>
<sequence length="255" mass="29121">METKKKPLFVAFSSQKGGVGKSTFTALVASLLHYRMGYNVAVLDCDYPQYSLLKMRERDLKAVQENEHFKRIAHRQFMTINKKAYTIEQCKAETALGEAENLIKSSTIPFDVVFFDLPGTVNSAGILHTLMGMDYIFSPITADRVVVESTLSFTQALTDIIMKSGGSTIKGIHLFWNQVDRREKSELYDLYGKFIADLGFSLMKIYVTDSKRFRKESEAMEKTPFRSSLLPPDQRLMTACQLDLFMQEFLRTIEL</sequence>
<dbReference type="AlphaFoldDB" id="A0A0N0ZW61"/>
<protein>
    <submittedName>
        <fullName evidence="2">Conjugal transfer protein TraA</fullName>
    </submittedName>
</protein>
<dbReference type="SUPFAM" id="SSF52540">
    <property type="entry name" value="P-loop containing nucleoside triphosphate hydrolases"/>
    <property type="match status" value="1"/>
</dbReference>
<dbReference type="CDD" id="cd02042">
    <property type="entry name" value="ParAB_family"/>
    <property type="match status" value="1"/>
</dbReference>
<dbReference type="Proteomes" id="UP000037953">
    <property type="component" value="Unassembled WGS sequence"/>
</dbReference>
<dbReference type="OrthoDB" id="978593at2"/>
<organism evidence="2 3">
    <name type="scientific">Chryseobacterium indologenes</name>
    <name type="common">Flavobacterium indologenes</name>
    <dbReference type="NCBI Taxonomy" id="253"/>
    <lineage>
        <taxon>Bacteria</taxon>
        <taxon>Pseudomonadati</taxon>
        <taxon>Bacteroidota</taxon>
        <taxon>Flavobacteriia</taxon>
        <taxon>Flavobacteriales</taxon>
        <taxon>Weeksellaceae</taxon>
        <taxon>Chryseobacterium group</taxon>
        <taxon>Chryseobacterium</taxon>
    </lineage>
</organism>
<comment type="caution">
    <text evidence="2">The sequence shown here is derived from an EMBL/GenBank/DDBJ whole genome shotgun (WGS) entry which is preliminary data.</text>
</comment>